<dbReference type="SUPFAM" id="SSF52402">
    <property type="entry name" value="Adenine nucleotide alpha hydrolases-like"/>
    <property type="match status" value="1"/>
</dbReference>
<evidence type="ECO:0000256" key="1">
    <source>
        <dbReference type="ARBA" id="ARBA00003986"/>
    </source>
</evidence>
<feature type="chain" id="PRO_5043405091" description="tRNA-5-taurinomethyluridine 2-sulfurtransferase" evidence="12">
    <location>
        <begin position="19"/>
        <end position="424"/>
    </location>
</feature>
<gene>
    <name evidence="15" type="ORF">MNOR_LOCUS18143</name>
</gene>
<keyword evidence="16" id="KW-1185">Reference proteome</keyword>
<evidence type="ECO:0000256" key="5">
    <source>
        <dbReference type="ARBA" id="ARBA00022679"/>
    </source>
</evidence>
<dbReference type="FunFam" id="2.30.30.280:FF:000001">
    <property type="entry name" value="tRNA-specific 2-thiouridylase MnmA"/>
    <property type="match status" value="1"/>
</dbReference>
<dbReference type="PANTHER" id="PTHR11933">
    <property type="entry name" value="TRNA 5-METHYLAMINOMETHYL-2-THIOURIDYLATE -METHYLTRANSFERASE"/>
    <property type="match status" value="1"/>
</dbReference>
<protein>
    <recommendedName>
        <fullName evidence="3">tRNA-5-taurinomethyluridine 2-sulfurtransferase</fullName>
        <ecNumber evidence="3">2.8.1.14</ecNumber>
    </recommendedName>
</protein>
<proteinExistence type="inferred from homology"/>
<dbReference type="EC" id="2.8.1.14" evidence="3"/>
<keyword evidence="10" id="KW-1015">Disulfide bond</keyword>
<evidence type="ECO:0000259" key="13">
    <source>
        <dbReference type="Pfam" id="PF20258"/>
    </source>
</evidence>
<evidence type="ECO:0000256" key="2">
    <source>
        <dbReference type="ARBA" id="ARBA00006191"/>
    </source>
</evidence>
<dbReference type="PANTHER" id="PTHR11933:SF5">
    <property type="entry name" value="MITOCHONDRIAL TRNA-SPECIFIC 2-THIOURIDYLASE 1"/>
    <property type="match status" value="1"/>
</dbReference>
<keyword evidence="9" id="KW-0694">RNA-binding</keyword>
<dbReference type="Pfam" id="PF03054">
    <property type="entry name" value="tRNA_Me_trans"/>
    <property type="match status" value="1"/>
</dbReference>
<dbReference type="Gene3D" id="3.40.50.620">
    <property type="entry name" value="HUPs"/>
    <property type="match status" value="1"/>
</dbReference>
<evidence type="ECO:0000256" key="12">
    <source>
        <dbReference type="SAM" id="SignalP"/>
    </source>
</evidence>
<keyword evidence="5" id="KW-0808">Transferase</keyword>
<dbReference type="GO" id="GO:0005739">
    <property type="term" value="C:mitochondrion"/>
    <property type="evidence" value="ECO:0007669"/>
    <property type="project" value="TreeGrafter"/>
</dbReference>
<evidence type="ECO:0000256" key="8">
    <source>
        <dbReference type="ARBA" id="ARBA00022840"/>
    </source>
</evidence>
<dbReference type="AlphaFoldDB" id="A0AAV2QZA8"/>
<reference evidence="15 16" key="1">
    <citation type="submission" date="2024-05" db="EMBL/GenBank/DDBJ databases">
        <authorList>
            <person name="Wallberg A."/>
        </authorList>
    </citation>
    <scope>NUCLEOTIDE SEQUENCE [LARGE SCALE GENOMIC DNA]</scope>
</reference>
<comment type="similarity">
    <text evidence="2">Belongs to the MnmA/TRMU family.</text>
</comment>
<evidence type="ECO:0000256" key="4">
    <source>
        <dbReference type="ARBA" id="ARBA00022555"/>
    </source>
</evidence>
<dbReference type="InterPro" id="IPR023382">
    <property type="entry name" value="MnmA-like_central_sf"/>
</dbReference>
<dbReference type="GO" id="GO:0005524">
    <property type="term" value="F:ATP binding"/>
    <property type="evidence" value="ECO:0007669"/>
    <property type="project" value="UniProtKB-KW"/>
</dbReference>
<feature type="non-terminal residue" evidence="15">
    <location>
        <position position="424"/>
    </location>
</feature>
<evidence type="ECO:0000256" key="7">
    <source>
        <dbReference type="ARBA" id="ARBA00022741"/>
    </source>
</evidence>
<keyword evidence="7" id="KW-0547">Nucleotide-binding</keyword>
<dbReference type="InterPro" id="IPR014729">
    <property type="entry name" value="Rossmann-like_a/b/a_fold"/>
</dbReference>
<dbReference type="Gene3D" id="2.30.30.280">
    <property type="entry name" value="Adenine nucleotide alpha hydrolases-like domains"/>
    <property type="match status" value="1"/>
</dbReference>
<dbReference type="GO" id="GO:0002143">
    <property type="term" value="P:tRNA wobble position uridine thiolation"/>
    <property type="evidence" value="ECO:0007669"/>
    <property type="project" value="TreeGrafter"/>
</dbReference>
<evidence type="ECO:0000256" key="10">
    <source>
        <dbReference type="ARBA" id="ARBA00023157"/>
    </source>
</evidence>
<feature type="domain" description="tRNA-specific 2-thiouridylase MnmA-like C-terminal" evidence="13">
    <location>
        <begin position="290"/>
        <end position="377"/>
    </location>
</feature>
<dbReference type="Pfam" id="PF20258">
    <property type="entry name" value="tRNA_Me_trans_C"/>
    <property type="match status" value="1"/>
</dbReference>
<dbReference type="GO" id="GO:0061708">
    <property type="term" value="F:tRNA-5-taurinomethyluridine 2-sulfurtransferase"/>
    <property type="evidence" value="ECO:0007669"/>
    <property type="project" value="UniProtKB-EC"/>
</dbReference>
<accession>A0AAV2QZA8</accession>
<comment type="function">
    <text evidence="1">Catalyzes the 2-thiolation of uridine at the wobble position (U34) of mitochondrial tRNA(Lys), tRNA(Glu) and tRNA(Gln). Required for the formation of 5-taurinomethyl-2-thiouridine (tm5s2U) of mitochondrial tRNA(Lys), tRNA(Glu), and tRNA(Gln) at the wobble position. ATP is required to activate the C2 atom of the wobble base.</text>
</comment>
<keyword evidence="12" id="KW-0732">Signal</keyword>
<evidence type="ECO:0000313" key="15">
    <source>
        <dbReference type="EMBL" id="CAL4105661.1"/>
    </source>
</evidence>
<evidence type="ECO:0000259" key="14">
    <source>
        <dbReference type="Pfam" id="PF20259"/>
    </source>
</evidence>
<evidence type="ECO:0000256" key="6">
    <source>
        <dbReference type="ARBA" id="ARBA00022694"/>
    </source>
</evidence>
<keyword evidence="6" id="KW-0819">tRNA processing</keyword>
<dbReference type="Pfam" id="PF20259">
    <property type="entry name" value="tRNA_Me_trans_M"/>
    <property type="match status" value="1"/>
</dbReference>
<comment type="caution">
    <text evidence="15">The sequence shown here is derived from an EMBL/GenBank/DDBJ whole genome shotgun (WGS) entry which is preliminary data.</text>
</comment>
<sequence length="424" mass="48526">MRRARIPLVGSLLGVVVTLPPHTATIMRTRSSDILDSILSDWDNADFSSSVNIDDDFQDTFDPCQHQTAGKLFLEFQISISLEWIESNTYRLDNYNEIAHTTCDELLKYTPEFLQQKQNIFGPTINSRYPQMLFGLETKETNKKKRVKLLQAMDRLKDQTFFMSQVSQKALQHTMFPLGNFTKEVVRKIAESGGLSRVAHKRDSTGICFIGSRNFQDFIVQYIEDTPGKFIDLDTGEEIGEHKGFHYWTVGQNCHLSGMWKRYFIAEKHPETGNISVVAGSEHPALYTSSMLTGQMHWIHKPPNQLYTNGQLECHFRFQHGLPLIPCVVTTDDSNPWHRSPSLNNMRVLLAEPVRAITPGQFAVLYLGEECLGSARILRPGPSLYTLNADGCRTKILNERKNRPEIILGRNKNKMFRNKKEKEK</sequence>
<name>A0AAV2QZA8_MEGNR</name>
<organism evidence="15 16">
    <name type="scientific">Meganyctiphanes norvegica</name>
    <name type="common">Northern krill</name>
    <name type="synonym">Thysanopoda norvegica</name>
    <dbReference type="NCBI Taxonomy" id="48144"/>
    <lineage>
        <taxon>Eukaryota</taxon>
        <taxon>Metazoa</taxon>
        <taxon>Ecdysozoa</taxon>
        <taxon>Arthropoda</taxon>
        <taxon>Crustacea</taxon>
        <taxon>Multicrustacea</taxon>
        <taxon>Malacostraca</taxon>
        <taxon>Eumalacostraca</taxon>
        <taxon>Eucarida</taxon>
        <taxon>Euphausiacea</taxon>
        <taxon>Euphausiidae</taxon>
        <taxon>Meganyctiphanes</taxon>
    </lineage>
</organism>
<dbReference type="GO" id="GO:0000049">
    <property type="term" value="F:tRNA binding"/>
    <property type="evidence" value="ECO:0007669"/>
    <property type="project" value="UniProtKB-KW"/>
</dbReference>
<evidence type="ECO:0000256" key="9">
    <source>
        <dbReference type="ARBA" id="ARBA00022884"/>
    </source>
</evidence>
<keyword evidence="8" id="KW-0067">ATP-binding</keyword>
<dbReference type="Proteomes" id="UP001497623">
    <property type="component" value="Unassembled WGS sequence"/>
</dbReference>
<feature type="domain" description="tRNA-specific 2-thiouridylase MnmA-like central" evidence="14">
    <location>
        <begin position="216"/>
        <end position="278"/>
    </location>
</feature>
<feature type="signal peptide" evidence="12">
    <location>
        <begin position="1"/>
        <end position="18"/>
    </location>
</feature>
<keyword evidence="4" id="KW-0820">tRNA-binding</keyword>
<comment type="catalytic activity">
    <reaction evidence="11">
        <text>5-taurinomethyluridine(34) in tRNA + S-sulfanyl-L-cysteinyl-[protein] + AH2 + ATP = 5-taurinomethyl-2-thiouridine(34) in tRNA + L-cysteinyl-[protein] + A + AMP + diphosphate + H(+)</text>
        <dbReference type="Rhea" id="RHEA:47040"/>
        <dbReference type="Rhea" id="RHEA-COMP:10131"/>
        <dbReference type="Rhea" id="RHEA-COMP:11726"/>
        <dbReference type="Rhea" id="RHEA-COMP:11732"/>
        <dbReference type="Rhea" id="RHEA-COMP:11733"/>
        <dbReference type="ChEBI" id="CHEBI:13193"/>
        <dbReference type="ChEBI" id="CHEBI:15378"/>
        <dbReference type="ChEBI" id="CHEBI:17499"/>
        <dbReference type="ChEBI" id="CHEBI:29950"/>
        <dbReference type="ChEBI" id="CHEBI:30616"/>
        <dbReference type="ChEBI" id="CHEBI:33019"/>
        <dbReference type="ChEBI" id="CHEBI:61963"/>
        <dbReference type="ChEBI" id="CHEBI:87171"/>
        <dbReference type="ChEBI" id="CHEBI:87172"/>
        <dbReference type="ChEBI" id="CHEBI:456215"/>
        <dbReference type="EC" id="2.8.1.14"/>
    </reaction>
</comment>
<dbReference type="Gene3D" id="2.40.30.10">
    <property type="entry name" value="Translation factors"/>
    <property type="match status" value="1"/>
</dbReference>
<evidence type="ECO:0000313" key="16">
    <source>
        <dbReference type="Proteomes" id="UP001497623"/>
    </source>
</evidence>
<evidence type="ECO:0000256" key="11">
    <source>
        <dbReference type="ARBA" id="ARBA00049564"/>
    </source>
</evidence>
<evidence type="ECO:0000256" key="3">
    <source>
        <dbReference type="ARBA" id="ARBA00011953"/>
    </source>
</evidence>
<dbReference type="EMBL" id="CAXKWB010012834">
    <property type="protein sequence ID" value="CAL4105661.1"/>
    <property type="molecule type" value="Genomic_DNA"/>
</dbReference>
<dbReference type="InterPro" id="IPR046884">
    <property type="entry name" value="MnmA-like_central"/>
</dbReference>
<dbReference type="InterPro" id="IPR046885">
    <property type="entry name" value="MnmA-like_C"/>
</dbReference>